<keyword evidence="2" id="KW-0813">Transport</keyword>
<dbReference type="RefSeq" id="WP_007785019.1">
    <property type="nucleotide sequence ID" value="NZ_CM001441.1"/>
</dbReference>
<dbReference type="HOGENOM" id="CLU_072513_0_0_9"/>
<dbReference type="PROSITE" id="PS50893">
    <property type="entry name" value="ABC_TRANSPORTER_2"/>
    <property type="match status" value="1"/>
</dbReference>
<proteinExistence type="inferred from homology"/>
<evidence type="ECO:0000256" key="1">
    <source>
        <dbReference type="ARBA" id="ARBA00005417"/>
    </source>
</evidence>
<organism evidence="6 7">
    <name type="scientific">Desulfosporosinus youngiae DSM 17734</name>
    <dbReference type="NCBI Taxonomy" id="768710"/>
    <lineage>
        <taxon>Bacteria</taxon>
        <taxon>Bacillati</taxon>
        <taxon>Bacillota</taxon>
        <taxon>Clostridia</taxon>
        <taxon>Eubacteriales</taxon>
        <taxon>Desulfitobacteriaceae</taxon>
        <taxon>Desulfosporosinus</taxon>
    </lineage>
</organism>
<evidence type="ECO:0000256" key="4">
    <source>
        <dbReference type="ARBA" id="ARBA00022840"/>
    </source>
</evidence>
<name>H5Y5I0_9FIRM</name>
<evidence type="ECO:0000256" key="3">
    <source>
        <dbReference type="ARBA" id="ARBA00022741"/>
    </source>
</evidence>
<dbReference type="eggNOG" id="COG1136">
    <property type="taxonomic scope" value="Bacteria"/>
</dbReference>
<dbReference type="InterPro" id="IPR017871">
    <property type="entry name" value="ABC_transporter-like_CS"/>
</dbReference>
<dbReference type="GO" id="GO:0016887">
    <property type="term" value="F:ATP hydrolysis activity"/>
    <property type="evidence" value="ECO:0007669"/>
    <property type="project" value="InterPro"/>
</dbReference>
<dbReference type="PANTHER" id="PTHR43117:SF4">
    <property type="entry name" value="OSMOPROTECTANT IMPORT ATP-BINDING PROTEIN OSMV"/>
    <property type="match status" value="1"/>
</dbReference>
<gene>
    <name evidence="6" type="ORF">DesyoDRAFT_3563</name>
</gene>
<evidence type="ECO:0000313" key="7">
    <source>
        <dbReference type="Proteomes" id="UP000005104"/>
    </source>
</evidence>
<comment type="similarity">
    <text evidence="1">Belongs to the ABC transporter superfamily.</text>
</comment>
<dbReference type="Proteomes" id="UP000005104">
    <property type="component" value="Chromosome"/>
</dbReference>
<dbReference type="Gene3D" id="3.40.50.300">
    <property type="entry name" value="P-loop containing nucleotide triphosphate hydrolases"/>
    <property type="match status" value="1"/>
</dbReference>
<keyword evidence="4" id="KW-0067">ATP-binding</keyword>
<keyword evidence="7" id="KW-1185">Reference proteome</keyword>
<dbReference type="InterPro" id="IPR003439">
    <property type="entry name" value="ABC_transporter-like_ATP-bd"/>
</dbReference>
<dbReference type="PANTHER" id="PTHR43117">
    <property type="entry name" value="OSMOPROTECTANT IMPORT ATP-BINDING PROTEIN OSMV"/>
    <property type="match status" value="1"/>
</dbReference>
<dbReference type="SMART" id="SM00382">
    <property type="entry name" value="AAA"/>
    <property type="match status" value="1"/>
</dbReference>
<dbReference type="EMBL" id="CM001441">
    <property type="protein sequence ID" value="EHQ90567.1"/>
    <property type="molecule type" value="Genomic_DNA"/>
</dbReference>
<keyword evidence="3" id="KW-0547">Nucleotide-binding</keyword>
<protein>
    <submittedName>
        <fullName evidence="6">ABC-type antimicrobial peptide transport system, ATPase component</fullName>
    </submittedName>
</protein>
<reference evidence="6 7" key="1">
    <citation type="submission" date="2011-11" db="EMBL/GenBank/DDBJ databases">
        <title>The Noncontiguous Finished genome of Desulfosporosinus youngiae DSM 17734.</title>
        <authorList>
            <consortium name="US DOE Joint Genome Institute (JGI-PGF)"/>
            <person name="Lucas S."/>
            <person name="Han J."/>
            <person name="Lapidus A."/>
            <person name="Cheng J.-F."/>
            <person name="Goodwin L."/>
            <person name="Pitluck S."/>
            <person name="Peters L."/>
            <person name="Ovchinnikova G."/>
            <person name="Lu M."/>
            <person name="Land M.L."/>
            <person name="Hauser L."/>
            <person name="Pester M."/>
            <person name="Spring S."/>
            <person name="Ollivier B."/>
            <person name="Rattei T."/>
            <person name="Klenk H.-P."/>
            <person name="Wagner M."/>
            <person name="Loy A."/>
            <person name="Woyke T.J."/>
        </authorList>
    </citation>
    <scope>NUCLEOTIDE SEQUENCE [LARGE SCALE GENOMIC DNA]</scope>
    <source>
        <strain evidence="6 7">DSM 17734</strain>
    </source>
</reference>
<dbReference type="STRING" id="768710.DesyoDRAFT_3563"/>
<evidence type="ECO:0000256" key="2">
    <source>
        <dbReference type="ARBA" id="ARBA00022448"/>
    </source>
</evidence>
<dbReference type="PROSITE" id="PS00211">
    <property type="entry name" value="ABC_TRANSPORTER_1"/>
    <property type="match status" value="1"/>
</dbReference>
<dbReference type="AlphaFoldDB" id="H5Y5I0"/>
<evidence type="ECO:0000313" key="6">
    <source>
        <dbReference type="EMBL" id="EHQ90567.1"/>
    </source>
</evidence>
<dbReference type="Pfam" id="PF00005">
    <property type="entry name" value="ABC_tran"/>
    <property type="match status" value="1"/>
</dbReference>
<accession>H5Y5I0</accession>
<dbReference type="OrthoDB" id="9776556at2"/>
<evidence type="ECO:0000259" key="5">
    <source>
        <dbReference type="PROSITE" id="PS50893"/>
    </source>
</evidence>
<dbReference type="SUPFAM" id="SSF52540">
    <property type="entry name" value="P-loop containing nucleoside triphosphate hydrolases"/>
    <property type="match status" value="1"/>
</dbReference>
<dbReference type="InterPro" id="IPR003593">
    <property type="entry name" value="AAA+_ATPase"/>
</dbReference>
<dbReference type="InterPro" id="IPR027417">
    <property type="entry name" value="P-loop_NTPase"/>
</dbReference>
<sequence length="344" mass="38066">MTAQDFMTLLDSKSLQEVLQEYPIGRDFLANFRLNNLAKELTFSQALLEVDDEVLAEFGLDRFGALQDFCVFLEQFTPKENVLEGVKSLTIIGGWNKAKAPETVSLTISAGEIISIVGPTGSGKSRLLNDIECLAQGDTLTGRRILVNGAELEDLQRFEMEGKLVAQLSQNMNFVMDLTVREFLEMHAKCRLTPNVREVVEICFQCANQLAGEKFSEDTLVTQLSGGQSRALMIADTAYMSDSPIILIDEIENAGINRRQAIALLAKREKIIFVSTHDPLLALSAHKRIIIKNGGIAKVIEISDEEKESLGIIENLDNTMQKLRNALRAGEVIYKKDLSESPGA</sequence>
<feature type="domain" description="ABC transporter" evidence="5">
    <location>
        <begin position="86"/>
        <end position="319"/>
    </location>
</feature>
<dbReference type="GO" id="GO:0005524">
    <property type="term" value="F:ATP binding"/>
    <property type="evidence" value="ECO:0007669"/>
    <property type="project" value="UniProtKB-KW"/>
</dbReference>